<dbReference type="GO" id="GO:0004713">
    <property type="term" value="F:protein tyrosine kinase activity"/>
    <property type="evidence" value="ECO:0007669"/>
    <property type="project" value="InterPro"/>
</dbReference>
<keyword evidence="1" id="KW-0067">ATP-binding</keyword>
<evidence type="ECO:0000313" key="5">
    <source>
        <dbReference type="Proteomes" id="UP000030745"/>
    </source>
</evidence>
<dbReference type="Pfam" id="PF07714">
    <property type="entry name" value="PK_Tyr_Ser-Thr"/>
    <property type="match status" value="1"/>
</dbReference>
<reference evidence="4 5" key="1">
    <citation type="journal article" date="2013" name="PLoS Genet.">
        <title>Distinctive expansion of potential virulence genes in the genome of the oomycete fish pathogen Saprolegnia parasitica.</title>
        <authorList>
            <person name="Jiang R.H."/>
            <person name="de Bruijn I."/>
            <person name="Haas B.J."/>
            <person name="Belmonte R."/>
            <person name="Lobach L."/>
            <person name="Christie J."/>
            <person name="van den Ackerveken G."/>
            <person name="Bottin A."/>
            <person name="Bulone V."/>
            <person name="Diaz-Moreno S.M."/>
            <person name="Dumas B."/>
            <person name="Fan L."/>
            <person name="Gaulin E."/>
            <person name="Govers F."/>
            <person name="Grenville-Briggs L.J."/>
            <person name="Horner N.R."/>
            <person name="Levin J.Z."/>
            <person name="Mammella M."/>
            <person name="Meijer H.J."/>
            <person name="Morris P."/>
            <person name="Nusbaum C."/>
            <person name="Oome S."/>
            <person name="Phillips A.J."/>
            <person name="van Rooyen D."/>
            <person name="Rzeszutek E."/>
            <person name="Saraiva M."/>
            <person name="Secombes C.J."/>
            <person name="Seidl M.F."/>
            <person name="Snel B."/>
            <person name="Stassen J.H."/>
            <person name="Sykes S."/>
            <person name="Tripathy S."/>
            <person name="van den Berg H."/>
            <person name="Vega-Arreguin J.C."/>
            <person name="Wawra S."/>
            <person name="Young S.K."/>
            <person name="Zeng Q."/>
            <person name="Dieguez-Uribeondo J."/>
            <person name="Russ C."/>
            <person name="Tyler B.M."/>
            <person name="van West P."/>
        </authorList>
    </citation>
    <scope>NUCLEOTIDE SEQUENCE [LARGE SCALE GENOMIC DNA]</scope>
    <source>
        <strain evidence="4 5">CBS 223.65</strain>
    </source>
</reference>
<dbReference type="InterPro" id="IPR000719">
    <property type="entry name" value="Prot_kinase_dom"/>
</dbReference>
<keyword evidence="2" id="KW-1133">Transmembrane helix</keyword>
<name>A0A067BML5_SAPPC</name>
<feature type="transmembrane region" description="Helical" evidence="2">
    <location>
        <begin position="6"/>
        <end position="23"/>
    </location>
</feature>
<keyword evidence="2" id="KW-0472">Membrane</keyword>
<keyword evidence="5" id="KW-1185">Reference proteome</keyword>
<dbReference type="STRING" id="695850.A0A067BML5"/>
<keyword evidence="4" id="KW-0808">Transferase</keyword>
<keyword evidence="4" id="KW-0418">Kinase</keyword>
<dbReference type="EMBL" id="KK583519">
    <property type="protein sequence ID" value="KDO17995.1"/>
    <property type="molecule type" value="Genomic_DNA"/>
</dbReference>
<organism evidence="4 5">
    <name type="scientific">Saprolegnia parasitica (strain CBS 223.65)</name>
    <dbReference type="NCBI Taxonomy" id="695850"/>
    <lineage>
        <taxon>Eukaryota</taxon>
        <taxon>Sar</taxon>
        <taxon>Stramenopiles</taxon>
        <taxon>Oomycota</taxon>
        <taxon>Saprolegniomycetes</taxon>
        <taxon>Saprolegniales</taxon>
        <taxon>Saprolegniaceae</taxon>
        <taxon>Saprolegnia</taxon>
    </lineage>
</organism>
<protein>
    <submittedName>
        <fullName evidence="4">TKL/LISK protein kinase</fullName>
    </submittedName>
</protein>
<dbReference type="SMART" id="SM00219">
    <property type="entry name" value="TyrKc"/>
    <property type="match status" value="1"/>
</dbReference>
<dbReference type="PROSITE" id="PS00109">
    <property type="entry name" value="PROTEIN_KINASE_TYR"/>
    <property type="match status" value="1"/>
</dbReference>
<dbReference type="PROSITE" id="PS00107">
    <property type="entry name" value="PROTEIN_KINASE_ATP"/>
    <property type="match status" value="1"/>
</dbReference>
<sequence>MALPAYAWALIAVAALLVLGCIYRRQLQAASRASWVRSGVKGALKKTPYTRAASPRQPAQVPLISSNELEIVGTLGGGMYSVVAKGIYQGRDVALKTFNYIGHFNDFGRQAQTLYQLRSPYLVSLLAVADVESNNPQLVFEFMDGGNLDDYSYREHQAYSPETIALAVARGLQGLHQYEVVHRDVRLRNILVASDGRIKLADFGFARENATLKELPKRKKRMSSMSSASSYVPSASARLPRNYWVAPEALKANDAGTATDIYQLGVVLIELMWRKQHGCMDQFAASIMDVQAGTATNGLLGESDWYQDLALRCVAHTPSMRPTAAEIVRIFEQHTVDVRIVE</sequence>
<gene>
    <name evidence="4" type="ORF">SPRG_16477</name>
</gene>
<keyword evidence="2" id="KW-0812">Transmembrane</keyword>
<evidence type="ECO:0000313" key="4">
    <source>
        <dbReference type="EMBL" id="KDO17995.1"/>
    </source>
</evidence>
<dbReference type="InterPro" id="IPR011009">
    <property type="entry name" value="Kinase-like_dom_sf"/>
</dbReference>
<dbReference type="VEuPathDB" id="FungiDB:SPRG_16477"/>
<dbReference type="PROSITE" id="PS50011">
    <property type="entry name" value="PROTEIN_KINASE_DOM"/>
    <property type="match status" value="1"/>
</dbReference>
<feature type="domain" description="Protein kinase" evidence="3">
    <location>
        <begin position="69"/>
        <end position="337"/>
    </location>
</feature>
<dbReference type="Gene3D" id="1.10.510.10">
    <property type="entry name" value="Transferase(Phosphotransferase) domain 1"/>
    <property type="match status" value="1"/>
</dbReference>
<dbReference type="PANTHER" id="PTHR44329">
    <property type="entry name" value="SERINE/THREONINE-PROTEIN KINASE TNNI3K-RELATED"/>
    <property type="match status" value="1"/>
</dbReference>
<dbReference type="GO" id="GO:0005524">
    <property type="term" value="F:ATP binding"/>
    <property type="evidence" value="ECO:0007669"/>
    <property type="project" value="UniProtKB-UniRule"/>
</dbReference>
<dbReference type="InterPro" id="IPR017441">
    <property type="entry name" value="Protein_kinase_ATP_BS"/>
</dbReference>
<dbReference type="PIRSF" id="PIRSF000654">
    <property type="entry name" value="Integrin-linked_kinase"/>
    <property type="match status" value="1"/>
</dbReference>
<dbReference type="InterPro" id="IPR001245">
    <property type="entry name" value="Ser-Thr/Tyr_kinase_cat_dom"/>
</dbReference>
<evidence type="ECO:0000256" key="2">
    <source>
        <dbReference type="SAM" id="Phobius"/>
    </source>
</evidence>
<dbReference type="InterPro" id="IPR020635">
    <property type="entry name" value="Tyr_kinase_cat_dom"/>
</dbReference>
<feature type="binding site" evidence="1">
    <location>
        <position position="96"/>
    </location>
    <ligand>
        <name>ATP</name>
        <dbReference type="ChEBI" id="CHEBI:30616"/>
    </ligand>
</feature>
<evidence type="ECO:0000259" key="3">
    <source>
        <dbReference type="PROSITE" id="PS50011"/>
    </source>
</evidence>
<dbReference type="RefSeq" id="XP_012211294.1">
    <property type="nucleotide sequence ID" value="XM_012355904.1"/>
</dbReference>
<proteinExistence type="predicted"/>
<dbReference type="GO" id="GO:0004674">
    <property type="term" value="F:protein serine/threonine kinase activity"/>
    <property type="evidence" value="ECO:0007669"/>
    <property type="project" value="TreeGrafter"/>
</dbReference>
<evidence type="ECO:0000256" key="1">
    <source>
        <dbReference type="PROSITE-ProRule" id="PRU10141"/>
    </source>
</evidence>
<dbReference type="InterPro" id="IPR008266">
    <property type="entry name" value="Tyr_kinase_AS"/>
</dbReference>
<dbReference type="OMA" id="QLVFEFM"/>
<dbReference type="AlphaFoldDB" id="A0A067BML5"/>
<keyword evidence="1" id="KW-0547">Nucleotide-binding</keyword>
<accession>A0A067BML5</accession>
<dbReference type="InterPro" id="IPR051681">
    <property type="entry name" value="Ser/Thr_Kinases-Pseudokinases"/>
</dbReference>
<dbReference type="KEGG" id="spar:SPRG_16477"/>
<dbReference type="SUPFAM" id="SSF56112">
    <property type="entry name" value="Protein kinase-like (PK-like)"/>
    <property type="match status" value="1"/>
</dbReference>
<dbReference type="Proteomes" id="UP000030745">
    <property type="component" value="Unassembled WGS sequence"/>
</dbReference>
<dbReference type="GeneID" id="24138099"/>
<dbReference type="OrthoDB" id="76576at2759"/>